<dbReference type="STRING" id="1423726.FC07_GL000648"/>
<dbReference type="InterPro" id="IPR011426">
    <property type="entry name" value="CamS"/>
</dbReference>
<organism evidence="2 3">
    <name type="scientific">Loigolactobacillus bifermentans DSM 20003</name>
    <dbReference type="NCBI Taxonomy" id="1423726"/>
    <lineage>
        <taxon>Bacteria</taxon>
        <taxon>Bacillati</taxon>
        <taxon>Bacillota</taxon>
        <taxon>Bacilli</taxon>
        <taxon>Lactobacillales</taxon>
        <taxon>Lactobacillaceae</taxon>
        <taxon>Loigolactobacillus</taxon>
    </lineage>
</organism>
<keyword evidence="2" id="KW-0449">Lipoprotein</keyword>
<evidence type="ECO:0000313" key="3">
    <source>
        <dbReference type="Proteomes" id="UP000051461"/>
    </source>
</evidence>
<sequence>MVLITSSLALAACGNLQSSGLGSTSTTKSKSSVTTTGQASDGEYQGVIKKGKYLTSKSRGVSQSQDDNTYNLKSFENGLLSISKKEFATNKYVFQEGQYLKKATTQNWLARQSKSNPTGLNPKDNGEKSETKRNPIYLQQLEEQDYMTQSGSKLSLSGMTIGLGLNQIDYYEKEQYGATYETKISEATRVAEGKKMANEVVKRMRKKSGVGKVPIVIALYKQATNDSLVGGTFFAYGVSKNGSNSITEWHNVDQKNYILPAVNNAKTGSGKASESFSNFKTQVQNFFPNLSGVTAQTQYNSGTLSGMKVSITTQFYSQTEITSFTQFVATEAQKYLPTGVPVEITISSTSGVQAFVARESGEKSYYTHVFGSY</sequence>
<dbReference type="CDD" id="cd13441">
    <property type="entry name" value="CamS_repeat_1"/>
    <property type="match status" value="1"/>
</dbReference>
<dbReference type="Gene3D" id="3.10.570.10">
    <property type="entry name" value="sex pheromone staph- cam373 precursor domain"/>
    <property type="match status" value="1"/>
</dbReference>
<dbReference type="CDD" id="cd13440">
    <property type="entry name" value="CamS_repeat_2"/>
    <property type="match status" value="1"/>
</dbReference>
<proteinExistence type="predicted"/>
<accession>A0A0R1GUJ6</accession>
<dbReference type="EMBL" id="AZDA01000092">
    <property type="protein sequence ID" value="KRK34439.1"/>
    <property type="molecule type" value="Genomic_DNA"/>
</dbReference>
<feature type="compositionally biased region" description="Basic and acidic residues" evidence="1">
    <location>
        <begin position="124"/>
        <end position="133"/>
    </location>
</feature>
<feature type="compositionally biased region" description="Polar residues" evidence="1">
    <location>
        <begin position="110"/>
        <end position="119"/>
    </location>
</feature>
<reference evidence="2 3" key="1">
    <citation type="journal article" date="2015" name="Genome Announc.">
        <title>Expanding the biotechnology potential of lactobacilli through comparative genomics of 213 strains and associated genera.</title>
        <authorList>
            <person name="Sun Z."/>
            <person name="Harris H.M."/>
            <person name="McCann A."/>
            <person name="Guo C."/>
            <person name="Argimon S."/>
            <person name="Zhang W."/>
            <person name="Yang X."/>
            <person name="Jeffery I.B."/>
            <person name="Cooney J.C."/>
            <person name="Kagawa T.F."/>
            <person name="Liu W."/>
            <person name="Song Y."/>
            <person name="Salvetti E."/>
            <person name="Wrobel A."/>
            <person name="Rasinkangas P."/>
            <person name="Parkhill J."/>
            <person name="Rea M.C."/>
            <person name="O'Sullivan O."/>
            <person name="Ritari J."/>
            <person name="Douillard F.P."/>
            <person name="Paul Ross R."/>
            <person name="Yang R."/>
            <person name="Briner A.E."/>
            <person name="Felis G.E."/>
            <person name="de Vos W.M."/>
            <person name="Barrangou R."/>
            <person name="Klaenhammer T.R."/>
            <person name="Caufield P.W."/>
            <person name="Cui Y."/>
            <person name="Zhang H."/>
            <person name="O'Toole P.W."/>
        </authorList>
    </citation>
    <scope>NUCLEOTIDE SEQUENCE [LARGE SCALE GENOMIC DNA]</scope>
    <source>
        <strain evidence="2 3">DSM 20003</strain>
    </source>
</reference>
<gene>
    <name evidence="2" type="ORF">FC07_GL000648</name>
</gene>
<dbReference type="PIRSF" id="PIRSF012509">
    <property type="entry name" value="CamS"/>
    <property type="match status" value="1"/>
</dbReference>
<dbReference type="PATRIC" id="fig|1423726.3.peg.670"/>
<protein>
    <submittedName>
        <fullName evidence="2">Lipoprotein</fullName>
    </submittedName>
</protein>
<dbReference type="Proteomes" id="UP000051461">
    <property type="component" value="Unassembled WGS sequence"/>
</dbReference>
<feature type="region of interest" description="Disordered" evidence="1">
    <location>
        <begin position="19"/>
        <end position="39"/>
    </location>
</feature>
<evidence type="ECO:0000313" key="2">
    <source>
        <dbReference type="EMBL" id="KRK34439.1"/>
    </source>
</evidence>
<evidence type="ECO:0000256" key="1">
    <source>
        <dbReference type="SAM" id="MobiDB-lite"/>
    </source>
</evidence>
<feature type="region of interest" description="Disordered" evidence="1">
    <location>
        <begin position="110"/>
        <end position="133"/>
    </location>
</feature>
<comment type="caution">
    <text evidence="2">The sequence shown here is derived from an EMBL/GenBank/DDBJ whole genome shotgun (WGS) entry which is preliminary data.</text>
</comment>
<keyword evidence="3" id="KW-1185">Reference proteome</keyword>
<name>A0A0R1GUJ6_9LACO</name>
<dbReference type="AlphaFoldDB" id="A0A0R1GUJ6"/>
<feature type="compositionally biased region" description="Low complexity" evidence="1">
    <location>
        <begin position="19"/>
        <end position="37"/>
    </location>
</feature>
<dbReference type="Pfam" id="PF07537">
    <property type="entry name" value="CamS"/>
    <property type="match status" value="1"/>
</dbReference>